<evidence type="ECO:0000256" key="1">
    <source>
        <dbReference type="ARBA" id="ARBA00006485"/>
    </source>
</evidence>
<evidence type="ECO:0000256" key="3">
    <source>
        <dbReference type="ARBA" id="ARBA00022527"/>
    </source>
</evidence>
<keyword evidence="7 10" id="KW-0067">ATP-binding</keyword>
<evidence type="ECO:0000256" key="7">
    <source>
        <dbReference type="ARBA" id="ARBA00022840"/>
    </source>
</evidence>
<keyword evidence="5 10" id="KW-0547">Nucleotide-binding</keyword>
<evidence type="ECO:0000256" key="5">
    <source>
        <dbReference type="ARBA" id="ARBA00022741"/>
    </source>
</evidence>
<keyword evidence="6" id="KW-0418">Kinase</keyword>
<dbReference type="GO" id="GO:0010468">
    <property type="term" value="P:regulation of gene expression"/>
    <property type="evidence" value="ECO:0007669"/>
    <property type="project" value="TreeGrafter"/>
</dbReference>
<organism evidence="13 14">
    <name type="scientific">Apolygus lucorum</name>
    <name type="common">Small green plant bug</name>
    <name type="synonym">Lygocoris lucorum</name>
    <dbReference type="NCBI Taxonomy" id="248454"/>
    <lineage>
        <taxon>Eukaryota</taxon>
        <taxon>Metazoa</taxon>
        <taxon>Ecdysozoa</taxon>
        <taxon>Arthropoda</taxon>
        <taxon>Hexapoda</taxon>
        <taxon>Insecta</taxon>
        <taxon>Pterygota</taxon>
        <taxon>Neoptera</taxon>
        <taxon>Paraneoptera</taxon>
        <taxon>Hemiptera</taxon>
        <taxon>Heteroptera</taxon>
        <taxon>Panheteroptera</taxon>
        <taxon>Cimicomorpha</taxon>
        <taxon>Miridae</taxon>
        <taxon>Mirini</taxon>
        <taxon>Apolygus</taxon>
    </lineage>
</organism>
<dbReference type="PROSITE" id="PS00107">
    <property type="entry name" value="PROTEIN_KINASE_ATP"/>
    <property type="match status" value="1"/>
</dbReference>
<evidence type="ECO:0000256" key="9">
    <source>
        <dbReference type="ARBA" id="ARBA00048367"/>
    </source>
</evidence>
<dbReference type="GO" id="GO:0005737">
    <property type="term" value="C:cytoplasm"/>
    <property type="evidence" value="ECO:0007669"/>
    <property type="project" value="TreeGrafter"/>
</dbReference>
<dbReference type="Pfam" id="PF00069">
    <property type="entry name" value="Pkinase"/>
    <property type="match status" value="1"/>
</dbReference>
<keyword evidence="3 11" id="KW-0723">Serine/threonine-protein kinase</keyword>
<reference evidence="13" key="1">
    <citation type="journal article" date="2021" name="Mol. Ecol. Resour.">
        <title>Apolygus lucorum genome provides insights into omnivorousness and mesophyll feeding.</title>
        <authorList>
            <person name="Liu Y."/>
            <person name="Liu H."/>
            <person name="Wang H."/>
            <person name="Huang T."/>
            <person name="Liu B."/>
            <person name="Yang B."/>
            <person name="Yin L."/>
            <person name="Li B."/>
            <person name="Zhang Y."/>
            <person name="Zhang S."/>
            <person name="Jiang F."/>
            <person name="Zhang X."/>
            <person name="Ren Y."/>
            <person name="Wang B."/>
            <person name="Wang S."/>
            <person name="Lu Y."/>
            <person name="Wu K."/>
            <person name="Fan W."/>
            <person name="Wang G."/>
        </authorList>
    </citation>
    <scope>NUCLEOTIDE SEQUENCE</scope>
    <source>
        <strain evidence="13">12Hb</strain>
    </source>
</reference>
<evidence type="ECO:0000313" key="14">
    <source>
        <dbReference type="Proteomes" id="UP000466442"/>
    </source>
</evidence>
<dbReference type="GO" id="GO:0005634">
    <property type="term" value="C:nucleus"/>
    <property type="evidence" value="ECO:0007669"/>
    <property type="project" value="TreeGrafter"/>
</dbReference>
<dbReference type="InterPro" id="IPR008271">
    <property type="entry name" value="Ser/Thr_kinase_AS"/>
</dbReference>
<dbReference type="InterPro" id="IPR011009">
    <property type="entry name" value="Kinase-like_dom_sf"/>
</dbReference>
<dbReference type="GO" id="GO:0000307">
    <property type="term" value="C:cyclin-dependent protein kinase holoenzyme complex"/>
    <property type="evidence" value="ECO:0007669"/>
    <property type="project" value="TreeGrafter"/>
</dbReference>
<evidence type="ECO:0000256" key="2">
    <source>
        <dbReference type="ARBA" id="ARBA00012425"/>
    </source>
</evidence>
<comment type="caution">
    <text evidence="13">The sequence shown here is derived from an EMBL/GenBank/DDBJ whole genome shotgun (WGS) entry which is preliminary data.</text>
</comment>
<dbReference type="SMART" id="SM00220">
    <property type="entry name" value="S_TKc"/>
    <property type="match status" value="1"/>
</dbReference>
<dbReference type="InterPro" id="IPR017441">
    <property type="entry name" value="Protein_kinase_ATP_BS"/>
</dbReference>
<dbReference type="GO" id="GO:0004693">
    <property type="term" value="F:cyclin-dependent protein serine/threonine kinase activity"/>
    <property type="evidence" value="ECO:0007669"/>
    <property type="project" value="UniProtKB-EC"/>
</dbReference>
<dbReference type="GO" id="GO:0000082">
    <property type="term" value="P:G1/S transition of mitotic cell cycle"/>
    <property type="evidence" value="ECO:0007669"/>
    <property type="project" value="TreeGrafter"/>
</dbReference>
<evidence type="ECO:0000256" key="4">
    <source>
        <dbReference type="ARBA" id="ARBA00022679"/>
    </source>
</evidence>
<evidence type="ECO:0000256" key="11">
    <source>
        <dbReference type="RuleBase" id="RU000304"/>
    </source>
</evidence>
<evidence type="ECO:0000259" key="12">
    <source>
        <dbReference type="PROSITE" id="PS50011"/>
    </source>
</evidence>
<name>A0A8S9X7L1_APOLU</name>
<proteinExistence type="inferred from homology"/>
<evidence type="ECO:0000256" key="6">
    <source>
        <dbReference type="ARBA" id="ARBA00022777"/>
    </source>
</evidence>
<keyword evidence="14" id="KW-1185">Reference proteome</keyword>
<dbReference type="AlphaFoldDB" id="A0A8S9X7L1"/>
<comment type="similarity">
    <text evidence="1">Belongs to the protein kinase superfamily. CMGC Ser/Thr protein kinase family. CDC2/CDKX subfamily.</text>
</comment>
<comment type="catalytic activity">
    <reaction evidence="8">
        <text>L-threonyl-[protein] + ATP = O-phospho-L-threonyl-[protein] + ADP + H(+)</text>
        <dbReference type="Rhea" id="RHEA:46608"/>
        <dbReference type="Rhea" id="RHEA-COMP:11060"/>
        <dbReference type="Rhea" id="RHEA-COMP:11605"/>
        <dbReference type="ChEBI" id="CHEBI:15378"/>
        <dbReference type="ChEBI" id="CHEBI:30013"/>
        <dbReference type="ChEBI" id="CHEBI:30616"/>
        <dbReference type="ChEBI" id="CHEBI:61977"/>
        <dbReference type="ChEBI" id="CHEBI:456216"/>
        <dbReference type="EC" id="2.7.11.22"/>
    </reaction>
</comment>
<dbReference type="FunFam" id="1.10.510.10:FF:000624">
    <property type="entry name" value="Mitogen-activated protein kinase"/>
    <property type="match status" value="1"/>
</dbReference>
<dbReference type="OrthoDB" id="1732493at2759"/>
<dbReference type="GO" id="GO:0030332">
    <property type="term" value="F:cyclin binding"/>
    <property type="evidence" value="ECO:0007669"/>
    <property type="project" value="TreeGrafter"/>
</dbReference>
<dbReference type="FunFam" id="3.30.200.20:FF:000124">
    <property type="entry name" value="Cyclin-dependent kinase 4"/>
    <property type="match status" value="1"/>
</dbReference>
<feature type="binding site" evidence="10">
    <location>
        <position position="63"/>
    </location>
    <ligand>
        <name>ATP</name>
        <dbReference type="ChEBI" id="CHEBI:30616"/>
    </ligand>
</feature>
<protein>
    <recommendedName>
        <fullName evidence="2">cyclin-dependent kinase</fullName>
        <ecNumber evidence="2">2.7.11.22</ecNumber>
    </recommendedName>
</protein>
<dbReference type="Gene3D" id="3.30.200.20">
    <property type="entry name" value="Phosphorylase Kinase, domain 1"/>
    <property type="match status" value="1"/>
</dbReference>
<dbReference type="EC" id="2.7.11.22" evidence="2"/>
<evidence type="ECO:0000256" key="8">
    <source>
        <dbReference type="ARBA" id="ARBA00047811"/>
    </source>
</evidence>
<dbReference type="PANTHER" id="PTHR24056">
    <property type="entry name" value="CELL DIVISION PROTEIN KINASE"/>
    <property type="match status" value="1"/>
</dbReference>
<gene>
    <name evidence="13" type="ORF">GE061_002386</name>
</gene>
<keyword evidence="4" id="KW-0808">Transferase</keyword>
<sequence length="359" mass="40706">MAPTNERKMKMLPGSNGADDDIFGAAPATPSEHYMELDMIGNGAYGTVYKARSVLDGSIVALKKIRVQLTEEGFPTSTLREIATLKQIDQFEHPNIIRLLDICQGEGINDQLLLYLVFEHVDQDLALYMERHRSSNGISRQKIKNLMHQIFHGIDFLHSHRIMHRDLKPQNILITNDGIVKLADFGLAKTYCFYMRLTSVVVTLWYRSPEVLLTCPYAANVDIWSAGCIMGEMLKGSPLFAGKSEGDQLDKIFRVIGTPRYEEWPEEVSIPRSSFKVRSPTPLGQIIPDVCEDGKDLLMKIFVFDPAKRITSAEIMEHPYFDESDYMVPSLMDSRESISCDAAQEGNYRVLLNNFIFLQ</sequence>
<evidence type="ECO:0000256" key="10">
    <source>
        <dbReference type="PROSITE-ProRule" id="PRU10141"/>
    </source>
</evidence>
<dbReference type="InterPro" id="IPR000719">
    <property type="entry name" value="Prot_kinase_dom"/>
</dbReference>
<dbReference type="InterPro" id="IPR050108">
    <property type="entry name" value="CDK"/>
</dbReference>
<dbReference type="GO" id="GO:0010389">
    <property type="term" value="P:regulation of G2/M transition of mitotic cell cycle"/>
    <property type="evidence" value="ECO:0007669"/>
    <property type="project" value="TreeGrafter"/>
</dbReference>
<accession>A0A8S9X7L1</accession>
<dbReference type="PANTHER" id="PTHR24056:SF472">
    <property type="entry name" value="CYCLIN-DEPENDENT KINASE 4, ISOFORM A"/>
    <property type="match status" value="1"/>
</dbReference>
<dbReference type="Gene3D" id="1.10.510.10">
    <property type="entry name" value="Transferase(Phosphotransferase) domain 1"/>
    <property type="match status" value="1"/>
</dbReference>
<dbReference type="Proteomes" id="UP000466442">
    <property type="component" value="Unassembled WGS sequence"/>
</dbReference>
<dbReference type="PROSITE" id="PS00108">
    <property type="entry name" value="PROTEIN_KINASE_ST"/>
    <property type="match status" value="1"/>
</dbReference>
<dbReference type="EMBL" id="WIXP02000010">
    <property type="protein sequence ID" value="KAF6204046.1"/>
    <property type="molecule type" value="Genomic_DNA"/>
</dbReference>
<dbReference type="GO" id="GO:0005524">
    <property type="term" value="F:ATP binding"/>
    <property type="evidence" value="ECO:0007669"/>
    <property type="project" value="UniProtKB-UniRule"/>
</dbReference>
<comment type="catalytic activity">
    <reaction evidence="9">
        <text>L-seryl-[protein] + ATP = O-phospho-L-seryl-[protein] + ADP + H(+)</text>
        <dbReference type="Rhea" id="RHEA:17989"/>
        <dbReference type="Rhea" id="RHEA-COMP:9863"/>
        <dbReference type="Rhea" id="RHEA-COMP:11604"/>
        <dbReference type="ChEBI" id="CHEBI:15378"/>
        <dbReference type="ChEBI" id="CHEBI:29999"/>
        <dbReference type="ChEBI" id="CHEBI:30616"/>
        <dbReference type="ChEBI" id="CHEBI:83421"/>
        <dbReference type="ChEBI" id="CHEBI:456216"/>
        <dbReference type="EC" id="2.7.11.22"/>
    </reaction>
</comment>
<dbReference type="SUPFAM" id="SSF56112">
    <property type="entry name" value="Protein kinase-like (PK-like)"/>
    <property type="match status" value="1"/>
</dbReference>
<dbReference type="PROSITE" id="PS50011">
    <property type="entry name" value="PROTEIN_KINASE_DOM"/>
    <property type="match status" value="1"/>
</dbReference>
<dbReference type="GO" id="GO:0007165">
    <property type="term" value="P:signal transduction"/>
    <property type="evidence" value="ECO:0007669"/>
    <property type="project" value="TreeGrafter"/>
</dbReference>
<feature type="domain" description="Protein kinase" evidence="12">
    <location>
        <begin position="34"/>
        <end position="321"/>
    </location>
</feature>
<evidence type="ECO:0000313" key="13">
    <source>
        <dbReference type="EMBL" id="KAF6204046.1"/>
    </source>
</evidence>